<keyword evidence="1" id="KW-0812">Transmembrane</keyword>
<evidence type="ECO:0000256" key="1">
    <source>
        <dbReference type="SAM" id="Phobius"/>
    </source>
</evidence>
<sequence>MKCNIVINGQNLIDYKSFNLFLSKAARKQYFINTFMVFTEALIAGFVADMLLKSKIFTIIGAVFAIFWIVFYPIFLKKSRIAALKRIEISDVQKQMNFEVNEKFLAYYESEPKENEKFDLNEVSEIYELKNIFIIFLEEKIHLIIPKDEASSKMINELAKLCHKDILKFENFSAKSMLK</sequence>
<dbReference type="PATRIC" id="fig|199.248.peg.1628"/>
<name>A0A0M3V2N5_9BACT</name>
<dbReference type="EMBL" id="CP012541">
    <property type="protein sequence ID" value="ALF48228.1"/>
    <property type="molecule type" value="Genomic_DNA"/>
</dbReference>
<dbReference type="AlphaFoldDB" id="A0A0M3V2N5"/>
<evidence type="ECO:0000313" key="2">
    <source>
        <dbReference type="EMBL" id="ALF48228.1"/>
    </source>
</evidence>
<accession>A0A0M3V2N5</accession>
<dbReference type="RefSeq" id="WP_054197148.1">
    <property type="nucleotide sequence ID" value="NZ_CABMKQ010000040.1"/>
</dbReference>
<evidence type="ECO:0000313" key="3">
    <source>
        <dbReference type="Proteomes" id="UP000066049"/>
    </source>
</evidence>
<reference evidence="3" key="1">
    <citation type="submission" date="2015-08" db="EMBL/GenBank/DDBJ databases">
        <title>Comparative genomics of the Campylobacter concisus group.</title>
        <authorList>
            <person name="Miller W.G."/>
            <person name="Yee E."/>
            <person name="Chapman M.H."/>
            <person name="Huynh S."/>
            <person name="Bono J.L."/>
            <person name="On S.L.W."/>
            <person name="St Leger J."/>
            <person name="Foster G."/>
            <person name="Parker C.T."/>
        </authorList>
    </citation>
    <scope>NUCLEOTIDE SEQUENCE [LARGE SCALE GENOMIC DNA]</scope>
    <source>
        <strain evidence="3">ATCC 33237</strain>
    </source>
</reference>
<dbReference type="GeneID" id="28663257"/>
<dbReference type="KEGG" id="ccoc:CCON33237_1579"/>
<keyword evidence="1" id="KW-0472">Membrane</keyword>
<gene>
    <name evidence="2" type="ORF">CCON33237_1579</name>
</gene>
<proteinExistence type="predicted"/>
<keyword evidence="1" id="KW-1133">Transmembrane helix</keyword>
<feature type="transmembrane region" description="Helical" evidence="1">
    <location>
        <begin position="56"/>
        <end position="76"/>
    </location>
</feature>
<organism evidence="2 3">
    <name type="scientific">Campylobacter concisus</name>
    <dbReference type="NCBI Taxonomy" id="199"/>
    <lineage>
        <taxon>Bacteria</taxon>
        <taxon>Pseudomonadati</taxon>
        <taxon>Campylobacterota</taxon>
        <taxon>Epsilonproteobacteria</taxon>
        <taxon>Campylobacterales</taxon>
        <taxon>Campylobacteraceae</taxon>
        <taxon>Campylobacter</taxon>
    </lineage>
</organism>
<feature type="transmembrane region" description="Helical" evidence="1">
    <location>
        <begin position="30"/>
        <end position="50"/>
    </location>
</feature>
<protein>
    <submittedName>
        <fullName evidence="2">Putative membrane protein (YcxB domain)</fullName>
    </submittedName>
</protein>
<dbReference type="Proteomes" id="UP000066049">
    <property type="component" value="Chromosome"/>
</dbReference>